<accession>A0A974P1N2</accession>
<dbReference type="GO" id="GO:0016747">
    <property type="term" value="F:acyltransferase activity, transferring groups other than amino-acyl groups"/>
    <property type="evidence" value="ECO:0007669"/>
    <property type="project" value="InterPro"/>
</dbReference>
<sequence length="204" mass="23096">METRKYYLDWLRVIAFCLLICFHAGLLYGPWSYNLKSPRLVPGIEQVLLVFSVWRMPLLFLISGVASTFLIGKLGTGGFALDRIRRLQPVILFGMLVVIPPQVWIELYSKGITSDSYLHFWWTSYLPADQTLAHLSGKTFPTWDHLWFLVYLQVYVLLFAGVVALGRLMRLVPAKAPALPLALLLIGPALWLAATNVWIDAGHP</sequence>
<evidence type="ECO:0000259" key="2">
    <source>
        <dbReference type="Pfam" id="PF01757"/>
    </source>
</evidence>
<keyword evidence="3" id="KW-0012">Acyltransferase</keyword>
<evidence type="ECO:0000313" key="3">
    <source>
        <dbReference type="EMBL" id="QQZ49616.1"/>
    </source>
</evidence>
<dbReference type="AlphaFoldDB" id="A0A974P1N2"/>
<gene>
    <name evidence="3" type="ORF">JKL49_22310</name>
</gene>
<evidence type="ECO:0000256" key="1">
    <source>
        <dbReference type="SAM" id="Phobius"/>
    </source>
</evidence>
<feature type="transmembrane region" description="Helical" evidence="1">
    <location>
        <begin position="12"/>
        <end position="33"/>
    </location>
</feature>
<dbReference type="EMBL" id="CP068570">
    <property type="protein sequence ID" value="QQZ49616.1"/>
    <property type="molecule type" value="Genomic_DNA"/>
</dbReference>
<proteinExistence type="predicted"/>
<keyword evidence="1" id="KW-1133">Transmembrane helix</keyword>
<feature type="transmembrane region" description="Helical" evidence="1">
    <location>
        <begin position="146"/>
        <end position="166"/>
    </location>
</feature>
<keyword evidence="1" id="KW-0472">Membrane</keyword>
<feature type="transmembrane region" description="Helical" evidence="1">
    <location>
        <begin position="178"/>
        <end position="199"/>
    </location>
</feature>
<protein>
    <submittedName>
        <fullName evidence="3">Acyltransferase family protein</fullName>
    </submittedName>
</protein>
<dbReference type="PANTHER" id="PTHR36927">
    <property type="entry name" value="BLR4337 PROTEIN"/>
    <property type="match status" value="1"/>
</dbReference>
<dbReference type="InterPro" id="IPR002656">
    <property type="entry name" value="Acyl_transf_3_dom"/>
</dbReference>
<feature type="transmembrane region" description="Helical" evidence="1">
    <location>
        <begin position="53"/>
        <end position="75"/>
    </location>
</feature>
<dbReference type="PANTHER" id="PTHR36927:SF3">
    <property type="entry name" value="GLUCANS BIOSYNTHESIS PROTEIN C"/>
    <property type="match status" value="1"/>
</dbReference>
<name>A0A974P1N2_9CAUL</name>
<keyword evidence="3" id="KW-0808">Transferase</keyword>
<reference evidence="3" key="1">
    <citation type="submission" date="2021-01" db="EMBL/GenBank/DDBJ databases">
        <title>Genome sequence of Phenylobacterium sp. 20VBR1 isolated from a valley glaceir, Ny-Alesund, Svalbard.</title>
        <authorList>
            <person name="Thomas F.A."/>
            <person name="Krishnan K.P."/>
            <person name="Sinha R.K."/>
        </authorList>
    </citation>
    <scope>NUCLEOTIDE SEQUENCE</scope>
    <source>
        <strain evidence="3">20VBR1</strain>
    </source>
</reference>
<feature type="transmembrane region" description="Helical" evidence="1">
    <location>
        <begin position="87"/>
        <end position="105"/>
    </location>
</feature>
<dbReference type="InterPro" id="IPR050623">
    <property type="entry name" value="Glucan_succinyl_AcylTrfase"/>
</dbReference>
<organism evidence="3">
    <name type="scientific">Phenylobacterium glaciei</name>
    <dbReference type="NCBI Taxonomy" id="2803784"/>
    <lineage>
        <taxon>Bacteria</taxon>
        <taxon>Pseudomonadati</taxon>
        <taxon>Pseudomonadota</taxon>
        <taxon>Alphaproteobacteria</taxon>
        <taxon>Caulobacterales</taxon>
        <taxon>Caulobacteraceae</taxon>
        <taxon>Phenylobacterium</taxon>
    </lineage>
</organism>
<dbReference type="Pfam" id="PF01757">
    <property type="entry name" value="Acyl_transf_3"/>
    <property type="match status" value="1"/>
</dbReference>
<keyword evidence="1" id="KW-0812">Transmembrane</keyword>
<feature type="domain" description="Acyltransferase 3" evidence="2">
    <location>
        <begin position="6"/>
        <end position="198"/>
    </location>
</feature>